<proteinExistence type="predicted"/>
<dbReference type="PANTHER" id="PTHR30471">
    <property type="entry name" value="DNA REPAIR PROTEIN RADC"/>
    <property type="match status" value="1"/>
</dbReference>
<dbReference type="InterPro" id="IPR037518">
    <property type="entry name" value="MPN"/>
</dbReference>
<sequence length="56" mass="6407">MIFVHNHPSGNLKPSNADTELTKKLKAAGQFLDLPVIEHIILNKEDYLSFADERRM</sequence>
<dbReference type="AlphaFoldDB" id="R9GZQ7"/>
<dbReference type="Proteomes" id="UP000014174">
    <property type="component" value="Unassembled WGS sequence"/>
</dbReference>
<name>R9GZQ7_9SPHI</name>
<keyword evidence="5" id="KW-0482">Metalloprotease</keyword>
<dbReference type="InterPro" id="IPR025657">
    <property type="entry name" value="RadC_JAB"/>
</dbReference>
<dbReference type="eggNOG" id="COG2003">
    <property type="taxonomic scope" value="Bacteria"/>
</dbReference>
<keyword evidence="4" id="KW-0862">Zinc</keyword>
<dbReference type="STRING" id="1150600.ADIARSV_2320"/>
<dbReference type="Pfam" id="PF04002">
    <property type="entry name" value="RadC"/>
    <property type="match status" value="1"/>
</dbReference>
<dbReference type="GO" id="GO:0046872">
    <property type="term" value="F:metal ion binding"/>
    <property type="evidence" value="ECO:0007669"/>
    <property type="project" value="UniProtKB-KW"/>
</dbReference>
<evidence type="ECO:0000256" key="2">
    <source>
        <dbReference type="ARBA" id="ARBA00022723"/>
    </source>
</evidence>
<evidence type="ECO:0000259" key="6">
    <source>
        <dbReference type="PROSITE" id="PS50249"/>
    </source>
</evidence>
<dbReference type="EMBL" id="AQPN01000084">
    <property type="protein sequence ID" value="EOR94474.1"/>
    <property type="molecule type" value="Genomic_DNA"/>
</dbReference>
<evidence type="ECO:0000256" key="1">
    <source>
        <dbReference type="ARBA" id="ARBA00022670"/>
    </source>
</evidence>
<dbReference type="PATRIC" id="fig|1150600.3.peg.2293"/>
<evidence type="ECO:0000256" key="4">
    <source>
        <dbReference type="ARBA" id="ARBA00022833"/>
    </source>
</evidence>
<evidence type="ECO:0000256" key="3">
    <source>
        <dbReference type="ARBA" id="ARBA00022801"/>
    </source>
</evidence>
<evidence type="ECO:0000313" key="8">
    <source>
        <dbReference type="Proteomes" id="UP000014174"/>
    </source>
</evidence>
<dbReference type="InterPro" id="IPR020891">
    <property type="entry name" value="UPF0758_CS"/>
</dbReference>
<keyword evidence="8" id="KW-1185">Reference proteome</keyword>
<dbReference type="InterPro" id="IPR001405">
    <property type="entry name" value="UPF0758"/>
</dbReference>
<evidence type="ECO:0000256" key="5">
    <source>
        <dbReference type="ARBA" id="ARBA00023049"/>
    </source>
</evidence>
<dbReference type="PROSITE" id="PS50249">
    <property type="entry name" value="MPN"/>
    <property type="match status" value="1"/>
</dbReference>
<gene>
    <name evidence="7" type="ORF">ADIARSV_2320</name>
</gene>
<feature type="domain" description="MPN" evidence="6">
    <location>
        <begin position="1"/>
        <end position="56"/>
    </location>
</feature>
<keyword evidence="1" id="KW-0645">Protease</keyword>
<reference evidence="7 8" key="1">
    <citation type="journal article" date="2013" name="Genome Announc.">
        <title>Draft Genome Sequence of Arcticibacter svalbardensis Strain MN12-7T, a Member of the Family Sphingobacteriaceae Isolated from an Arctic Soil Sample.</title>
        <authorList>
            <person name="Shivaji S."/>
            <person name="Ara S."/>
            <person name="Prasad S."/>
            <person name="Manasa B.P."/>
            <person name="Begum Z."/>
            <person name="Singh A."/>
            <person name="Kumar Pinnaka A."/>
        </authorList>
    </citation>
    <scope>NUCLEOTIDE SEQUENCE [LARGE SCALE GENOMIC DNA]</scope>
    <source>
        <strain evidence="7 8">MN12-7</strain>
    </source>
</reference>
<organism evidence="7 8">
    <name type="scientific">Arcticibacter svalbardensis MN12-7</name>
    <dbReference type="NCBI Taxonomy" id="1150600"/>
    <lineage>
        <taxon>Bacteria</taxon>
        <taxon>Pseudomonadati</taxon>
        <taxon>Bacteroidota</taxon>
        <taxon>Sphingobacteriia</taxon>
        <taxon>Sphingobacteriales</taxon>
        <taxon>Sphingobacteriaceae</taxon>
        <taxon>Arcticibacter</taxon>
    </lineage>
</organism>
<dbReference type="GO" id="GO:0006508">
    <property type="term" value="P:proteolysis"/>
    <property type="evidence" value="ECO:0007669"/>
    <property type="project" value="UniProtKB-KW"/>
</dbReference>
<protein>
    <submittedName>
        <fullName evidence="7">DNA repair protein RadC</fullName>
    </submittedName>
</protein>
<evidence type="ECO:0000313" key="7">
    <source>
        <dbReference type="EMBL" id="EOR94474.1"/>
    </source>
</evidence>
<dbReference type="Gene3D" id="3.40.140.10">
    <property type="entry name" value="Cytidine Deaminase, domain 2"/>
    <property type="match status" value="1"/>
</dbReference>
<accession>R9GZQ7</accession>
<comment type="caution">
    <text evidence="7">The sequence shown here is derived from an EMBL/GenBank/DDBJ whole genome shotgun (WGS) entry which is preliminary data.</text>
</comment>
<keyword evidence="2" id="KW-0479">Metal-binding</keyword>
<keyword evidence="3" id="KW-0378">Hydrolase</keyword>
<dbReference type="PROSITE" id="PS01302">
    <property type="entry name" value="UPF0758"/>
    <property type="match status" value="1"/>
</dbReference>
<dbReference type="GO" id="GO:0008237">
    <property type="term" value="F:metallopeptidase activity"/>
    <property type="evidence" value="ECO:0007669"/>
    <property type="project" value="UniProtKB-KW"/>
</dbReference>
<dbReference type="PANTHER" id="PTHR30471:SF3">
    <property type="entry name" value="UPF0758 PROTEIN YEES-RELATED"/>
    <property type="match status" value="1"/>
</dbReference>